<dbReference type="GO" id="GO:0016301">
    <property type="term" value="F:kinase activity"/>
    <property type="evidence" value="ECO:0007669"/>
    <property type="project" value="UniProtKB-KW"/>
</dbReference>
<dbReference type="InterPro" id="IPR052562">
    <property type="entry name" value="Ketohexokinase-related"/>
</dbReference>
<evidence type="ECO:0000259" key="5">
    <source>
        <dbReference type="Pfam" id="PF00294"/>
    </source>
</evidence>
<evidence type="ECO:0000313" key="6">
    <source>
        <dbReference type="EMBL" id="RZS90930.1"/>
    </source>
</evidence>
<sequence>MDLPPTALLAGLATVDLVHVVRRFPAPDEKVRAESQELAAGGPAANAAVAYAALGGRARLLTALGSSALAAVAHEDLRTHGVEVVDLAAGSPEPPPVAACAVDEHGARTVVSVGAAASAVTLASVDLEDASVVLLDGHHPLVALEVARAARASGVPVVLDAGSWKPVLADLLPLVDVAVCSAGFRVPGSSGDLEDVLAAGASSVAVTAGGGPVRWHDGRSAGEVPVAAVPVVDTLGAGDAFHGAFAWATATRPGRALPERLGFAAAVAGVRVGVAGARAWLADPSLARAVEEWLR</sequence>
<comment type="similarity">
    <text evidence="1 4">Belongs to the carbohydrate kinase PfkB family.</text>
</comment>
<dbReference type="RefSeq" id="WP_231115949.1">
    <property type="nucleotide sequence ID" value="NZ_SGXD01000001.1"/>
</dbReference>
<evidence type="ECO:0000256" key="4">
    <source>
        <dbReference type="RuleBase" id="RU003704"/>
    </source>
</evidence>
<dbReference type="Proteomes" id="UP000293638">
    <property type="component" value="Unassembled WGS sequence"/>
</dbReference>
<accession>A0A4Q7NVE1</accession>
<reference evidence="6 7" key="1">
    <citation type="submission" date="2019-02" db="EMBL/GenBank/DDBJ databases">
        <title>Genomic Encyclopedia of Type Strains, Phase IV (KMG-IV): sequencing the most valuable type-strain genomes for metagenomic binning, comparative biology and taxonomic classification.</title>
        <authorList>
            <person name="Goeker M."/>
        </authorList>
    </citation>
    <scope>NUCLEOTIDE SEQUENCE [LARGE SCALE GENOMIC DNA]</scope>
    <source>
        <strain evidence="6 7">DSM 45622</strain>
    </source>
</reference>
<dbReference type="PROSITE" id="PS00584">
    <property type="entry name" value="PFKB_KINASES_2"/>
    <property type="match status" value="1"/>
</dbReference>
<dbReference type="EMBL" id="SGXD01000001">
    <property type="protein sequence ID" value="RZS90930.1"/>
    <property type="molecule type" value="Genomic_DNA"/>
</dbReference>
<evidence type="ECO:0000256" key="3">
    <source>
        <dbReference type="ARBA" id="ARBA00022777"/>
    </source>
</evidence>
<name>A0A4Q7NVE1_9ACTN</name>
<dbReference type="AlphaFoldDB" id="A0A4Q7NVE1"/>
<dbReference type="InterPro" id="IPR011611">
    <property type="entry name" value="PfkB_dom"/>
</dbReference>
<dbReference type="PANTHER" id="PTHR42774">
    <property type="entry name" value="PHOSPHOTRANSFERASE SYSTEM TRANSPORT PROTEIN"/>
    <property type="match status" value="1"/>
</dbReference>
<organism evidence="6 7">
    <name type="scientific">Motilibacter rhizosphaerae</name>
    <dbReference type="NCBI Taxonomy" id="598652"/>
    <lineage>
        <taxon>Bacteria</taxon>
        <taxon>Bacillati</taxon>
        <taxon>Actinomycetota</taxon>
        <taxon>Actinomycetes</taxon>
        <taxon>Motilibacterales</taxon>
        <taxon>Motilibacteraceae</taxon>
        <taxon>Motilibacter</taxon>
    </lineage>
</organism>
<dbReference type="Gene3D" id="3.40.1190.20">
    <property type="match status" value="1"/>
</dbReference>
<dbReference type="PRINTS" id="PR00990">
    <property type="entry name" value="RIBOKINASE"/>
</dbReference>
<dbReference type="SUPFAM" id="SSF53613">
    <property type="entry name" value="Ribokinase-like"/>
    <property type="match status" value="1"/>
</dbReference>
<dbReference type="PANTHER" id="PTHR42774:SF3">
    <property type="entry name" value="KETOHEXOKINASE"/>
    <property type="match status" value="1"/>
</dbReference>
<comment type="caution">
    <text evidence="6">The sequence shown here is derived from an EMBL/GenBank/DDBJ whole genome shotgun (WGS) entry which is preliminary data.</text>
</comment>
<evidence type="ECO:0000256" key="1">
    <source>
        <dbReference type="ARBA" id="ARBA00010688"/>
    </source>
</evidence>
<feature type="domain" description="Carbohydrate kinase PfkB" evidence="5">
    <location>
        <begin position="11"/>
        <end position="279"/>
    </location>
</feature>
<dbReference type="InterPro" id="IPR029056">
    <property type="entry name" value="Ribokinase-like"/>
</dbReference>
<evidence type="ECO:0000256" key="2">
    <source>
        <dbReference type="ARBA" id="ARBA00022679"/>
    </source>
</evidence>
<keyword evidence="7" id="KW-1185">Reference proteome</keyword>
<dbReference type="InterPro" id="IPR002139">
    <property type="entry name" value="Ribo/fructo_kinase"/>
</dbReference>
<dbReference type="Pfam" id="PF00294">
    <property type="entry name" value="PfkB"/>
    <property type="match status" value="1"/>
</dbReference>
<proteinExistence type="inferred from homology"/>
<dbReference type="InterPro" id="IPR002173">
    <property type="entry name" value="Carboh/pur_kinase_PfkB_CS"/>
</dbReference>
<keyword evidence="3 4" id="KW-0418">Kinase</keyword>
<keyword evidence="2 4" id="KW-0808">Transferase</keyword>
<evidence type="ECO:0000313" key="7">
    <source>
        <dbReference type="Proteomes" id="UP000293638"/>
    </source>
</evidence>
<protein>
    <submittedName>
        <fullName evidence="6">Sugar/nucleoside kinase (Ribokinase family)</fullName>
    </submittedName>
</protein>
<gene>
    <name evidence="6" type="ORF">EV189_0160</name>
</gene>